<evidence type="ECO:0000313" key="1">
    <source>
        <dbReference type="EMBL" id="ATB47286.1"/>
    </source>
</evidence>
<dbReference type="EMBL" id="CP022203">
    <property type="protein sequence ID" value="ATB47286.1"/>
    <property type="molecule type" value="Genomic_DNA"/>
</dbReference>
<dbReference type="AlphaFoldDB" id="A0A250JVZ5"/>
<dbReference type="OrthoDB" id="121648at2"/>
<proteinExistence type="predicted"/>
<dbReference type="RefSeq" id="WP_095958535.1">
    <property type="nucleotide sequence ID" value="NZ_CP022203.1"/>
</dbReference>
<name>A0A250JVZ5_9BACT</name>
<accession>A0A250JVZ5</accession>
<protein>
    <submittedName>
        <fullName evidence="1">Uncharacterized protein</fullName>
    </submittedName>
</protein>
<keyword evidence="2" id="KW-1185">Reference proteome</keyword>
<reference evidence="1 2" key="1">
    <citation type="submission" date="2017-06" db="EMBL/GenBank/DDBJ databases">
        <title>Sequencing and comparative analysis of myxobacterial genomes.</title>
        <authorList>
            <person name="Rupp O."/>
            <person name="Goesmann A."/>
            <person name="Sogaard-Andersen L."/>
        </authorList>
    </citation>
    <scope>NUCLEOTIDE SEQUENCE [LARGE SCALE GENOMIC DNA]</scope>
    <source>
        <strain evidence="1 2">DSM 14697</strain>
    </source>
</reference>
<gene>
    <name evidence="1" type="ORF">MYMAC_002894</name>
</gene>
<dbReference type="Proteomes" id="UP000217343">
    <property type="component" value="Chromosome"/>
</dbReference>
<evidence type="ECO:0000313" key="2">
    <source>
        <dbReference type="Proteomes" id="UP000217343"/>
    </source>
</evidence>
<sequence>MSGHAMSTVIPCELRRDGDRLFDVSMWCLGRDVLCPEGNLLVRRGLVRHARPEGAEGQSPYTVDLPDGGRLTLWGFGALCECGEAIFVPRAGFSPVLLDGVPGRLPFRAEALGPLRPPTTGHERRALRAGLASLAGWLAEHEDWVAAEVGPAWRRECFEARRKAPPVAADGLASAWRRFASRLRSLDSGFNVCTAPVAGA</sequence>
<organism evidence="1 2">
    <name type="scientific">Corallococcus macrosporus DSM 14697</name>
    <dbReference type="NCBI Taxonomy" id="1189310"/>
    <lineage>
        <taxon>Bacteria</taxon>
        <taxon>Pseudomonadati</taxon>
        <taxon>Myxococcota</taxon>
        <taxon>Myxococcia</taxon>
        <taxon>Myxococcales</taxon>
        <taxon>Cystobacterineae</taxon>
        <taxon>Myxococcaceae</taxon>
        <taxon>Corallococcus</taxon>
    </lineage>
</organism>
<dbReference type="KEGG" id="mmas:MYMAC_002894"/>